<dbReference type="RefSeq" id="WP_237603373.1">
    <property type="nucleotide sequence ID" value="NZ_JAIRBA010000022.1"/>
</dbReference>
<keyword evidence="3" id="KW-1185">Reference proteome</keyword>
<proteinExistence type="predicted"/>
<dbReference type="InterPro" id="IPR021257">
    <property type="entry name" value="DUF2809"/>
</dbReference>
<keyword evidence="1" id="KW-1133">Transmembrane helix</keyword>
<dbReference type="Pfam" id="PF10990">
    <property type="entry name" value="DUF2809"/>
    <property type="match status" value="1"/>
</dbReference>
<evidence type="ECO:0000313" key="2">
    <source>
        <dbReference type="EMBL" id="MCG2419585.1"/>
    </source>
</evidence>
<feature type="transmembrane region" description="Helical" evidence="1">
    <location>
        <begin position="33"/>
        <end position="52"/>
    </location>
</feature>
<evidence type="ECO:0000313" key="3">
    <source>
        <dbReference type="Proteomes" id="UP001139461"/>
    </source>
</evidence>
<dbReference type="AlphaFoldDB" id="A0A9X1U265"/>
<keyword evidence="1" id="KW-0812">Transmembrane</keyword>
<accession>A0A9X1U265</accession>
<gene>
    <name evidence="2" type="ORF">K8089_11175</name>
</gene>
<organism evidence="2 3">
    <name type="scientific">Aequorivita vitellina</name>
    <dbReference type="NCBI Taxonomy" id="2874475"/>
    <lineage>
        <taxon>Bacteria</taxon>
        <taxon>Pseudomonadati</taxon>
        <taxon>Bacteroidota</taxon>
        <taxon>Flavobacteriia</taxon>
        <taxon>Flavobacteriales</taxon>
        <taxon>Flavobacteriaceae</taxon>
        <taxon>Aequorivita</taxon>
    </lineage>
</organism>
<feature type="transmembrane region" description="Helical" evidence="1">
    <location>
        <begin position="59"/>
        <end position="76"/>
    </location>
</feature>
<feature type="transmembrane region" description="Helical" evidence="1">
    <location>
        <begin position="7"/>
        <end position="27"/>
    </location>
</feature>
<sequence length="130" mass="15145">MHIFRNSYFYSTLLLLAVEICIAKFHFNPFVRGFLGDILVVLLMYTFLKIFIKNNIFKIATSVLAFAYFVEFLQLFKLAEKLQITSEILLIILGSVFDPWDLAAYFLGFLLILLIEKTFTKNEDNKNISL</sequence>
<comment type="caution">
    <text evidence="2">The sequence shown here is derived from an EMBL/GenBank/DDBJ whole genome shotgun (WGS) entry which is preliminary data.</text>
</comment>
<feature type="transmembrane region" description="Helical" evidence="1">
    <location>
        <begin position="88"/>
        <end position="115"/>
    </location>
</feature>
<reference evidence="2" key="1">
    <citation type="submission" date="2021-09" db="EMBL/GenBank/DDBJ databases">
        <title>Genome of Aequorivita sp. strain F47161.</title>
        <authorList>
            <person name="Wang Y."/>
        </authorList>
    </citation>
    <scope>NUCLEOTIDE SEQUENCE</scope>
    <source>
        <strain evidence="2">F47161</strain>
    </source>
</reference>
<keyword evidence="1" id="KW-0472">Membrane</keyword>
<name>A0A9X1U265_9FLAO</name>
<evidence type="ECO:0000256" key="1">
    <source>
        <dbReference type="SAM" id="Phobius"/>
    </source>
</evidence>
<dbReference type="Proteomes" id="UP001139461">
    <property type="component" value="Unassembled WGS sequence"/>
</dbReference>
<dbReference type="EMBL" id="JAIRBA010000022">
    <property type="protein sequence ID" value="MCG2419585.1"/>
    <property type="molecule type" value="Genomic_DNA"/>
</dbReference>
<protein>
    <submittedName>
        <fullName evidence="2">DUF2809 domain-containing protein</fullName>
    </submittedName>
</protein>